<accession>A0A4R6RD07</accession>
<dbReference type="Gene3D" id="2.180.10.10">
    <property type="entry name" value="RHS repeat-associated core"/>
    <property type="match status" value="3"/>
</dbReference>
<feature type="domain" description="DUF6531" evidence="1">
    <location>
        <begin position="2"/>
        <end position="68"/>
    </location>
</feature>
<dbReference type="InterPro" id="IPR022385">
    <property type="entry name" value="Rhs_assc_core"/>
</dbReference>
<dbReference type="InterPro" id="IPR045351">
    <property type="entry name" value="DUF6531"/>
</dbReference>
<reference evidence="2 3" key="1">
    <citation type="submission" date="2019-03" db="EMBL/GenBank/DDBJ databases">
        <title>Genomic Encyclopedia of Type Strains, Phase IV (KMG-IV): sequencing the most valuable type-strain genomes for metagenomic binning, comparative biology and taxonomic classification.</title>
        <authorList>
            <person name="Goeker M."/>
        </authorList>
    </citation>
    <scope>NUCLEOTIDE SEQUENCE [LARGE SCALE GENOMIC DNA]</scope>
    <source>
        <strain evidence="2 3">DSM 102969</strain>
    </source>
</reference>
<dbReference type="Pfam" id="PF05593">
    <property type="entry name" value="RHS_repeat"/>
    <property type="match status" value="5"/>
</dbReference>
<organism evidence="2 3">
    <name type="scientific">Oharaeibacter diazotrophicus</name>
    <dbReference type="NCBI Taxonomy" id="1920512"/>
    <lineage>
        <taxon>Bacteria</taxon>
        <taxon>Pseudomonadati</taxon>
        <taxon>Pseudomonadota</taxon>
        <taxon>Alphaproteobacteria</taxon>
        <taxon>Hyphomicrobiales</taxon>
        <taxon>Pleomorphomonadaceae</taxon>
        <taxon>Oharaeibacter</taxon>
    </lineage>
</organism>
<comment type="caution">
    <text evidence="2">The sequence shown here is derived from an EMBL/GenBank/DDBJ whole genome shotgun (WGS) entry which is preliminary data.</text>
</comment>
<dbReference type="Pfam" id="PF20148">
    <property type="entry name" value="DUF6531"/>
    <property type="match status" value="1"/>
</dbReference>
<dbReference type="NCBIfam" id="TIGR03696">
    <property type="entry name" value="Rhs_assc_core"/>
    <property type="match status" value="1"/>
</dbReference>
<dbReference type="EMBL" id="SNXY01000008">
    <property type="protein sequence ID" value="TDP83925.1"/>
    <property type="molecule type" value="Genomic_DNA"/>
</dbReference>
<evidence type="ECO:0000259" key="1">
    <source>
        <dbReference type="Pfam" id="PF20148"/>
    </source>
</evidence>
<dbReference type="InterPro" id="IPR050708">
    <property type="entry name" value="T6SS_VgrG/RHS"/>
</dbReference>
<protein>
    <submittedName>
        <fullName evidence="2">RHS repeat-associated protein</fullName>
    </submittedName>
</protein>
<gene>
    <name evidence="2" type="ORF">EDD54_2525</name>
</gene>
<evidence type="ECO:0000313" key="3">
    <source>
        <dbReference type="Proteomes" id="UP000294547"/>
    </source>
</evidence>
<dbReference type="InterPro" id="IPR006530">
    <property type="entry name" value="YD"/>
</dbReference>
<name>A0A4R6RD07_9HYPH</name>
<dbReference type="PANTHER" id="PTHR32305">
    <property type="match status" value="1"/>
</dbReference>
<keyword evidence="3" id="KW-1185">Reference proteome</keyword>
<dbReference type="NCBIfam" id="TIGR01643">
    <property type="entry name" value="YD_repeat_2x"/>
    <property type="match status" value="6"/>
</dbReference>
<sequence>MEDVTDFEIGTDHPLTLRRIYAGDAASPRRVLERSGLGYGWRYDFDVRAVFESGKLLISMPDGRKIGFRKSSDGTGYVPGSWGANGWFDYDYPRQETVVDSGNDVALTDVDGSVYVIYNLDPIPTNANKVSDFRGYTKSVKRPDGYTIAVGLAQSTGVTSVQYIQDSLGRRIDFQYSTNYVGRLVAASVGGTIVANYDYKNVTSSADKEEFLTIFPNGIPAGILESDAVLAKVSYTETPARSIQYVYENTAIPTALTGIIDERNVRYATFSYDASGYPTQTTHAGNVGKVTIAYERANNRVRVTNALGKIKYINYSTTSDGGYRQNTVTGVASTNCPASNSSFTYDTNNFVKSVVDEEGRTTTFVRNSVGLPTTITRGAGTTAAETQTITWNTTLRRPTTVTVAGQTKTTYTWTSGRLTKVQQTDLTAAADPARTWTMTYTSGGQLASVDGPLAGTDDTTLYGWNTSGFLASVTDELGHVTQITAWNLRGQPTRVVDPNGTVVTYDYDGAGRLTKVSQDTAGTPLVWSIAYDLSGDVTRITDPTGAYLAYGYDGARRLSKITNAKGETVTLGKNLLDLVTSVTVKDASATPQTTYSDTRSYDELGRLIKLVSGTNFTSRQSWDLSGLLETQTDARGGVVTTAYDAVTRLASRTAEDGGVESLTYDGDGDVAAYEDPKGLDTTYVRNGFGDVVQETSPDRGTTTYEYDTRGLKTRRTDASGTVTQWSYDAAGRPATITFPAATGYNVTFTWDATAGGNEGIGRLTGMTDGAGSSSWTYDAKGRVTKEVRKIGAYSYTTLYAFDTEGQLAQVTYPSGRVVNYTYDAMGLPSGVTTKRTSTSAVQTVSNWATYEPFGPLNGIGFGNGLVWYEYFDLGGFPDSIGLSNPDGTGVLFQRYHPNDGVNITGLNDALDDTQDVWMDGADGYDAANRLTKAGLTEGSVFKTHRYTYDKVGNRLTESTTPAGGSTTTETYAYTAGTNRLATVKTGATTLRSFAYDAEGSVTSDTRAGLVYTYTYDPLNRLRMTRQDGTQVGVNVYDGASRLSTRTITNLDTANGTVHYVHLLGGGGDLDALMPGMGVVMGGLGNRVLAEIDGATGVTSREYIWLGDRVIAVAPTGAAAGTLYWVTTDHLARPVQMTSGSKAVVWRVKYGPFGELIEKTGSAGLNARFPGQWFQLENGLSWNWHRHYDASLGRYVQPDPLGLVDGPSVYGYVRQNPMGGVDPEGLIVLPPDPEGLPPDWVPDPNHKDPNGTRWRNPEGGCLEFNQGRPGLSGWKGQDHWHDCTDKKRRDRHWKPGEDCPQPGDQVSDGLNQDPFIRNDNIDPRIPWWIFLIIFGGSLAPGY</sequence>
<dbReference type="InterPro" id="IPR031325">
    <property type="entry name" value="RHS_repeat"/>
</dbReference>
<dbReference type="PANTHER" id="PTHR32305:SF15">
    <property type="entry name" value="PROTEIN RHSA-RELATED"/>
    <property type="match status" value="1"/>
</dbReference>
<evidence type="ECO:0000313" key="2">
    <source>
        <dbReference type="EMBL" id="TDP83925.1"/>
    </source>
</evidence>
<proteinExistence type="predicted"/>
<dbReference type="Proteomes" id="UP000294547">
    <property type="component" value="Unassembled WGS sequence"/>
</dbReference>